<feature type="region of interest" description="Disordered" evidence="1">
    <location>
        <begin position="59"/>
        <end position="88"/>
    </location>
</feature>
<evidence type="ECO:0000256" key="1">
    <source>
        <dbReference type="SAM" id="MobiDB-lite"/>
    </source>
</evidence>
<reference evidence="3 4" key="1">
    <citation type="submission" date="2020-01" db="EMBL/GenBank/DDBJ databases">
        <title>Genome sequence of Arachis hypogaea, cultivar Shitouqi.</title>
        <authorList>
            <person name="Zhuang W."/>
            <person name="Chen H."/>
            <person name="Varshney R."/>
            <person name="Wang D."/>
            <person name="Ming R."/>
        </authorList>
    </citation>
    <scope>NUCLEOTIDE SEQUENCE [LARGE SCALE GENOMIC DNA]</scope>
    <source>
        <tissue evidence="3">Young leaf</tissue>
    </source>
</reference>
<sequence length="88" mass="10123">MLYLFVFYSLYLCFIFLYSFVCVLLSVFSIFSIYLYLLFTTSRCFAIRLLNNTKLMNLTNNPDPTKNSPVLTPSLSLPPSDGRMSTLP</sequence>
<proteinExistence type="predicted"/>
<feature type="compositionally biased region" description="Low complexity" evidence="1">
    <location>
        <begin position="68"/>
        <end position="80"/>
    </location>
</feature>
<dbReference type="EMBL" id="CP031001">
    <property type="protein sequence ID" value="QHN77353.1"/>
    <property type="molecule type" value="Genomic_DNA"/>
</dbReference>
<gene>
    <name evidence="3" type="ORF">DS421_19g651930</name>
</gene>
<keyword evidence="2" id="KW-1133">Transmembrane helix</keyword>
<keyword evidence="2" id="KW-0812">Transmembrane</keyword>
<protein>
    <submittedName>
        <fullName evidence="3">Uncharacterized protein</fullName>
    </submittedName>
</protein>
<dbReference type="AlphaFoldDB" id="A0A6B9V7P8"/>
<dbReference type="Proteomes" id="UP000464620">
    <property type="component" value="Chromosome B09"/>
</dbReference>
<evidence type="ECO:0000313" key="3">
    <source>
        <dbReference type="EMBL" id="QHN77353.1"/>
    </source>
</evidence>
<keyword evidence="2" id="KW-0472">Membrane</keyword>
<name>A0A6B9V7P8_ARAHY</name>
<organism evidence="3 4">
    <name type="scientific">Arachis hypogaea</name>
    <name type="common">Peanut</name>
    <dbReference type="NCBI Taxonomy" id="3818"/>
    <lineage>
        <taxon>Eukaryota</taxon>
        <taxon>Viridiplantae</taxon>
        <taxon>Streptophyta</taxon>
        <taxon>Embryophyta</taxon>
        <taxon>Tracheophyta</taxon>
        <taxon>Spermatophyta</taxon>
        <taxon>Magnoliopsida</taxon>
        <taxon>eudicotyledons</taxon>
        <taxon>Gunneridae</taxon>
        <taxon>Pentapetalae</taxon>
        <taxon>rosids</taxon>
        <taxon>fabids</taxon>
        <taxon>Fabales</taxon>
        <taxon>Fabaceae</taxon>
        <taxon>Papilionoideae</taxon>
        <taxon>50 kb inversion clade</taxon>
        <taxon>dalbergioids sensu lato</taxon>
        <taxon>Dalbergieae</taxon>
        <taxon>Pterocarpus clade</taxon>
        <taxon>Arachis</taxon>
    </lineage>
</organism>
<accession>A0A6B9V7P8</accession>
<evidence type="ECO:0000313" key="4">
    <source>
        <dbReference type="Proteomes" id="UP000464620"/>
    </source>
</evidence>
<evidence type="ECO:0000256" key="2">
    <source>
        <dbReference type="SAM" id="Phobius"/>
    </source>
</evidence>
<feature type="transmembrane region" description="Helical" evidence="2">
    <location>
        <begin position="6"/>
        <end position="39"/>
    </location>
</feature>